<organism evidence="8 9">
    <name type="scientific">Lysobacter hankyongensis</name>
    <dbReference type="NCBI Taxonomy" id="1176535"/>
    <lineage>
        <taxon>Bacteria</taxon>
        <taxon>Pseudomonadati</taxon>
        <taxon>Pseudomonadota</taxon>
        <taxon>Gammaproteobacteria</taxon>
        <taxon>Lysobacterales</taxon>
        <taxon>Lysobacteraceae</taxon>
        <taxon>Lysobacter</taxon>
    </lineage>
</organism>
<dbReference type="EMBL" id="BAABJE010000001">
    <property type="protein sequence ID" value="GAA4784009.1"/>
    <property type="molecule type" value="Genomic_DNA"/>
</dbReference>
<comment type="subcellular location">
    <subcellularLocation>
        <location evidence="1">Cell membrane</location>
        <topology evidence="1">Multi-pass membrane protein</topology>
    </subcellularLocation>
</comment>
<feature type="transmembrane region" description="Helical" evidence="7">
    <location>
        <begin position="29"/>
        <end position="48"/>
    </location>
</feature>
<dbReference type="RefSeq" id="WP_345301763.1">
    <property type="nucleotide sequence ID" value="NZ_BAABJE010000001.1"/>
</dbReference>
<keyword evidence="6 7" id="KW-0472">Membrane</keyword>
<name>A0ABP9AQR2_9GAMM</name>
<comment type="similarity">
    <text evidence="2">Belongs to the UPF0410 family.</text>
</comment>
<keyword evidence="3" id="KW-1003">Cell membrane</keyword>
<dbReference type="InterPro" id="IPR007341">
    <property type="entry name" value="Transgly_assoc"/>
</dbReference>
<reference evidence="9" key="1">
    <citation type="journal article" date="2019" name="Int. J. Syst. Evol. Microbiol.">
        <title>The Global Catalogue of Microorganisms (GCM) 10K type strain sequencing project: providing services to taxonomists for standard genome sequencing and annotation.</title>
        <authorList>
            <consortium name="The Broad Institute Genomics Platform"/>
            <consortium name="The Broad Institute Genome Sequencing Center for Infectious Disease"/>
            <person name="Wu L."/>
            <person name="Ma J."/>
        </authorList>
    </citation>
    <scope>NUCLEOTIDE SEQUENCE [LARGE SCALE GENOMIC DNA]</scope>
    <source>
        <strain evidence="9">JCM 18204</strain>
    </source>
</reference>
<keyword evidence="4 7" id="KW-0812">Transmembrane</keyword>
<evidence type="ECO:0000256" key="6">
    <source>
        <dbReference type="ARBA" id="ARBA00023136"/>
    </source>
</evidence>
<evidence type="ECO:0000256" key="4">
    <source>
        <dbReference type="ARBA" id="ARBA00022692"/>
    </source>
</evidence>
<proteinExistence type="inferred from homology"/>
<evidence type="ECO:0000313" key="9">
    <source>
        <dbReference type="Proteomes" id="UP001499959"/>
    </source>
</evidence>
<keyword evidence="5 7" id="KW-1133">Transmembrane helix</keyword>
<dbReference type="PANTHER" id="PTHR33884:SF3">
    <property type="entry name" value="UPF0410 PROTEIN YMGE"/>
    <property type="match status" value="1"/>
</dbReference>
<evidence type="ECO:0000256" key="3">
    <source>
        <dbReference type="ARBA" id="ARBA00022475"/>
    </source>
</evidence>
<protein>
    <submittedName>
        <fullName evidence="8">GlsB/YeaQ/YmgE family stress response membrane protein</fullName>
    </submittedName>
</protein>
<sequence>MFEGILGYIIGGAVIGILARLIKPGADSMGWILTILLGIAGAAIGGYVYPGHGWMTWAVAILAAVVLLFVFEMIRRKR</sequence>
<evidence type="ECO:0000256" key="2">
    <source>
        <dbReference type="ARBA" id="ARBA00011006"/>
    </source>
</evidence>
<feature type="transmembrane region" description="Helical" evidence="7">
    <location>
        <begin position="54"/>
        <end position="74"/>
    </location>
</feature>
<gene>
    <name evidence="8" type="ORF">GCM10023307_05870</name>
</gene>
<comment type="caution">
    <text evidence="8">The sequence shown here is derived from an EMBL/GenBank/DDBJ whole genome shotgun (WGS) entry which is preliminary data.</text>
</comment>
<evidence type="ECO:0000256" key="1">
    <source>
        <dbReference type="ARBA" id="ARBA00004651"/>
    </source>
</evidence>
<dbReference type="PANTHER" id="PTHR33884">
    <property type="entry name" value="UPF0410 PROTEIN YMGE"/>
    <property type="match status" value="1"/>
</dbReference>
<evidence type="ECO:0000313" key="8">
    <source>
        <dbReference type="EMBL" id="GAA4784009.1"/>
    </source>
</evidence>
<keyword evidence="9" id="KW-1185">Reference proteome</keyword>
<evidence type="ECO:0000256" key="7">
    <source>
        <dbReference type="SAM" id="Phobius"/>
    </source>
</evidence>
<dbReference type="Pfam" id="PF04226">
    <property type="entry name" value="Transgly_assoc"/>
    <property type="match status" value="1"/>
</dbReference>
<feature type="transmembrane region" description="Helical" evidence="7">
    <location>
        <begin position="6"/>
        <end position="22"/>
    </location>
</feature>
<evidence type="ECO:0000256" key="5">
    <source>
        <dbReference type="ARBA" id="ARBA00022989"/>
    </source>
</evidence>
<accession>A0ABP9AQR2</accession>
<dbReference type="Proteomes" id="UP001499959">
    <property type="component" value="Unassembled WGS sequence"/>
</dbReference>